<name>A0A7V3JAJ2_UNCC3</name>
<gene>
    <name evidence="1" type="ORF">ENV41_04525</name>
</gene>
<comment type="caution">
    <text evidence="1">The sequence shown here is derived from an EMBL/GenBank/DDBJ whole genome shotgun (WGS) entry which is preliminary data.</text>
</comment>
<dbReference type="EMBL" id="DTGG01000137">
    <property type="protein sequence ID" value="HFZ09376.1"/>
    <property type="molecule type" value="Genomic_DNA"/>
</dbReference>
<protein>
    <submittedName>
        <fullName evidence="1">Uncharacterized protein</fullName>
    </submittedName>
</protein>
<accession>A0A7V3JAJ2</accession>
<organism evidence="1">
    <name type="scientific">candidate division CPR3 bacterium</name>
    <dbReference type="NCBI Taxonomy" id="2268181"/>
    <lineage>
        <taxon>Bacteria</taxon>
        <taxon>Bacteria division CPR3</taxon>
    </lineage>
</organism>
<dbReference type="AlphaFoldDB" id="A0A7V3JAJ2"/>
<evidence type="ECO:0000313" key="1">
    <source>
        <dbReference type="EMBL" id="HFZ09376.1"/>
    </source>
</evidence>
<reference evidence="1" key="1">
    <citation type="journal article" date="2020" name="mSystems">
        <title>Genome- and Community-Level Interaction Insights into Carbon Utilization and Element Cycling Functions of Hydrothermarchaeota in Hydrothermal Sediment.</title>
        <authorList>
            <person name="Zhou Z."/>
            <person name="Liu Y."/>
            <person name="Xu W."/>
            <person name="Pan J."/>
            <person name="Luo Z.H."/>
            <person name="Li M."/>
        </authorList>
    </citation>
    <scope>NUCLEOTIDE SEQUENCE [LARGE SCALE GENOMIC DNA]</scope>
    <source>
        <strain evidence="1">SpSt-757</strain>
    </source>
</reference>
<proteinExistence type="predicted"/>
<sequence length="82" mass="9512">MNIIADRLAIREGRFTNGKYLKYSKGNFPDDNEYLLIIRKVLIDNQVEIIESKERMAKSIDIFFVDFLGKLVSVVELQTMPS</sequence>